<accession>A0A179G5P6</accession>
<dbReference type="InterPro" id="IPR050613">
    <property type="entry name" value="Sec_Metabolite_Reg"/>
</dbReference>
<name>A0A179G5P6_METCM</name>
<feature type="coiled-coil region" evidence="3">
    <location>
        <begin position="416"/>
        <end position="443"/>
    </location>
</feature>
<dbReference type="InterPro" id="IPR007219">
    <property type="entry name" value="XnlR_reg_dom"/>
</dbReference>
<evidence type="ECO:0000256" key="2">
    <source>
        <dbReference type="ARBA" id="ARBA00023242"/>
    </source>
</evidence>
<dbReference type="STRING" id="1380566.A0A179G5P6"/>
<dbReference type="PANTHER" id="PTHR31001">
    <property type="entry name" value="UNCHARACTERIZED TRANSCRIPTIONAL REGULATORY PROTEIN"/>
    <property type="match status" value="1"/>
</dbReference>
<evidence type="ECO:0000256" key="1">
    <source>
        <dbReference type="ARBA" id="ARBA00004123"/>
    </source>
</evidence>
<keyword evidence="2" id="KW-0539">Nucleus</keyword>
<keyword evidence="7" id="KW-1185">Reference proteome</keyword>
<dbReference type="EMBL" id="LSBJ02000001">
    <property type="protein sequence ID" value="OAQ73147.1"/>
    <property type="molecule type" value="Genomic_DNA"/>
</dbReference>
<dbReference type="GO" id="GO:0005634">
    <property type="term" value="C:nucleus"/>
    <property type="evidence" value="ECO:0007669"/>
    <property type="project" value="UniProtKB-SubCell"/>
</dbReference>
<dbReference type="RefSeq" id="XP_018149230.1">
    <property type="nucleotide sequence ID" value="XM_018293014.1"/>
</dbReference>
<comment type="caution">
    <text evidence="6">The sequence shown here is derived from an EMBL/GenBank/DDBJ whole genome shotgun (WGS) entry which is preliminary data.</text>
</comment>
<feature type="domain" description="Xylanolytic transcriptional activator regulatory" evidence="5">
    <location>
        <begin position="283"/>
        <end position="356"/>
    </location>
</feature>
<dbReference type="SMART" id="SM00906">
    <property type="entry name" value="Fungal_trans"/>
    <property type="match status" value="1"/>
</dbReference>
<evidence type="ECO:0000259" key="5">
    <source>
        <dbReference type="SMART" id="SM00906"/>
    </source>
</evidence>
<dbReference type="KEGG" id="pchm:VFPPC_15261"/>
<dbReference type="PANTHER" id="PTHR31001:SF85">
    <property type="entry name" value="ZN(II)2CYS6 TRANSCRIPTION FACTOR (EUROFUNG)"/>
    <property type="match status" value="1"/>
</dbReference>
<dbReference type="Proteomes" id="UP000078397">
    <property type="component" value="Unassembled WGS sequence"/>
</dbReference>
<evidence type="ECO:0000313" key="6">
    <source>
        <dbReference type="EMBL" id="OAQ73147.1"/>
    </source>
</evidence>
<dbReference type="AlphaFoldDB" id="A0A179G5P6"/>
<dbReference type="GO" id="GO:0006351">
    <property type="term" value="P:DNA-templated transcription"/>
    <property type="evidence" value="ECO:0007669"/>
    <property type="project" value="InterPro"/>
</dbReference>
<dbReference type="CDD" id="cd12148">
    <property type="entry name" value="fungal_TF_MHR"/>
    <property type="match status" value="1"/>
</dbReference>
<dbReference type="GO" id="GO:0003677">
    <property type="term" value="F:DNA binding"/>
    <property type="evidence" value="ECO:0007669"/>
    <property type="project" value="InterPro"/>
</dbReference>
<sequence>MPCSNCVKADEICRPSTRVRNRRKYRTKGYLQERLARCEELLQKFSDGIDTGHQTSRATGQFPGDDTDEAYLSEVSSSQDGEHGKREHAYELIDDDGVSRFTDSYIWATLYTELRAMRELVENDEADDSSSVDTESILSSHGLGLIRGGDLSAPSSDKYLPSPTHVFKLWQIFLDRVNPLFKVVHAPTIQPIIIKGATSLTSLPQCHQALILSIYATVTLSLTEKESIDLLDIPRDSAIQAFLGGARAALMQFNFLKNYSMFALQALVLFVHCLQGRCDRHAAYILCGAIVRIALKMGYHRDGEILQLDPYETEMRRRLWWQIMIQDSKYAMLSGVTRSYQPFFWDTKLPSNINDADIFPGCSGTIKGREGPTEMAFVLVLAEIHHFKISIDKSNYGAEFEAAILGEMQPDDETSTARYNATLAALQRQIDSLDKRLQTIERCYIDENAGNHHKAAKAIRQMLRARTADMTLPFYDQPEYGIEIFGPRDVLFKMMVLEIEQRIDEYEFMGKCGFLWFFKPYFQYDILPVITAQLCQRPTGSLVERAWDGIEKLYAYHTDLLDGLQSEHITQGKVVLRAWKVREEGFRQTGQHLQKPQFILRLQELVTKDTETMSNTAPSLSNKDDEIQVAALLQGQYSLPPLQSSERQHHQQQQRMTLPISMEEVFGTAGMNWEIVRHIVNGPDYRPSYAVCDSEFDGI</sequence>
<proteinExistence type="predicted"/>
<protein>
    <submittedName>
        <fullName evidence="6">Fungal specific transcription factor domain-containing protein</fullName>
    </submittedName>
</protein>
<evidence type="ECO:0000256" key="3">
    <source>
        <dbReference type="SAM" id="Coils"/>
    </source>
</evidence>
<dbReference type="GO" id="GO:0008270">
    <property type="term" value="F:zinc ion binding"/>
    <property type="evidence" value="ECO:0007669"/>
    <property type="project" value="InterPro"/>
</dbReference>
<dbReference type="GeneID" id="28857008"/>
<dbReference type="OrthoDB" id="2269373at2759"/>
<comment type="subcellular location">
    <subcellularLocation>
        <location evidence="1">Nucleus</location>
    </subcellularLocation>
</comment>
<gene>
    <name evidence="6" type="ORF">VFPPC_15261</name>
</gene>
<evidence type="ECO:0000256" key="4">
    <source>
        <dbReference type="SAM" id="MobiDB-lite"/>
    </source>
</evidence>
<evidence type="ECO:0000313" key="7">
    <source>
        <dbReference type="Proteomes" id="UP000078397"/>
    </source>
</evidence>
<feature type="region of interest" description="Disordered" evidence="4">
    <location>
        <begin position="49"/>
        <end position="69"/>
    </location>
</feature>
<organism evidence="6 7">
    <name type="scientific">Pochonia chlamydosporia 170</name>
    <dbReference type="NCBI Taxonomy" id="1380566"/>
    <lineage>
        <taxon>Eukaryota</taxon>
        <taxon>Fungi</taxon>
        <taxon>Dikarya</taxon>
        <taxon>Ascomycota</taxon>
        <taxon>Pezizomycotina</taxon>
        <taxon>Sordariomycetes</taxon>
        <taxon>Hypocreomycetidae</taxon>
        <taxon>Hypocreales</taxon>
        <taxon>Clavicipitaceae</taxon>
        <taxon>Pochonia</taxon>
    </lineage>
</organism>
<reference evidence="6 7" key="1">
    <citation type="journal article" date="2016" name="PLoS Pathog.">
        <title>Biosynthesis of antibiotic leucinostatins in bio-control fungus Purpureocillium lilacinum and their inhibition on phytophthora revealed by genome mining.</title>
        <authorList>
            <person name="Wang G."/>
            <person name="Liu Z."/>
            <person name="Lin R."/>
            <person name="Li E."/>
            <person name="Mao Z."/>
            <person name="Ling J."/>
            <person name="Yang Y."/>
            <person name="Yin W.B."/>
            <person name="Xie B."/>
        </authorList>
    </citation>
    <scope>NUCLEOTIDE SEQUENCE [LARGE SCALE GENOMIC DNA]</scope>
    <source>
        <strain evidence="6">170</strain>
    </source>
</reference>
<dbReference type="Pfam" id="PF04082">
    <property type="entry name" value="Fungal_trans"/>
    <property type="match status" value="1"/>
</dbReference>
<keyword evidence="3" id="KW-0175">Coiled coil</keyword>